<protein>
    <recommendedName>
        <fullName evidence="4">Copper chaperone PCu(A)C</fullName>
    </recommendedName>
</protein>
<dbReference type="SUPFAM" id="SSF110087">
    <property type="entry name" value="DR1885-like metal-binding protein"/>
    <property type="match status" value="1"/>
</dbReference>
<dbReference type="InterPro" id="IPR058248">
    <property type="entry name" value="Lxx211020-like"/>
</dbReference>
<name>A0A192D6S9_9SPHN</name>
<reference evidence="2 3" key="1">
    <citation type="submission" date="2016-05" db="EMBL/GenBank/DDBJ databases">
        <title>Compelete Genome Sequence of Bacteriochlorophyll-Synthesizing Bacterium Porphyrobacter neustonensis DSM 9434.</title>
        <authorList>
            <person name="Shi X.-L."/>
            <person name="Wu Y.-H."/>
            <person name="Cheng H."/>
            <person name="Xu L."/>
            <person name="Zhang X.-Q."/>
            <person name="Wang C.-S."/>
            <person name="Xu X.-W."/>
        </authorList>
    </citation>
    <scope>NUCLEOTIDE SEQUENCE [LARGE SCALE GENOMIC DNA]</scope>
    <source>
        <strain evidence="2 3">DSM 9434</strain>
    </source>
</reference>
<feature type="chain" id="PRO_5008251838" description="Copper chaperone PCu(A)C" evidence="1">
    <location>
        <begin position="25"/>
        <end position="165"/>
    </location>
</feature>
<dbReference type="InterPro" id="IPR007410">
    <property type="entry name" value="LpqE-like"/>
</dbReference>
<dbReference type="InterPro" id="IPR036182">
    <property type="entry name" value="PCuAC_sf"/>
</dbReference>
<organism evidence="2 3">
    <name type="scientific">Erythrobacter neustonensis</name>
    <dbReference type="NCBI Taxonomy" id="1112"/>
    <lineage>
        <taxon>Bacteria</taxon>
        <taxon>Pseudomonadati</taxon>
        <taxon>Pseudomonadota</taxon>
        <taxon>Alphaproteobacteria</taxon>
        <taxon>Sphingomonadales</taxon>
        <taxon>Erythrobacteraceae</taxon>
        <taxon>Erythrobacter/Porphyrobacter group</taxon>
        <taxon>Erythrobacter</taxon>
    </lineage>
</organism>
<accession>A0A192D6S9</accession>
<dbReference type="PROSITE" id="PS51257">
    <property type="entry name" value="PROKAR_LIPOPROTEIN"/>
    <property type="match status" value="1"/>
</dbReference>
<evidence type="ECO:0000313" key="3">
    <source>
        <dbReference type="Proteomes" id="UP000078263"/>
    </source>
</evidence>
<proteinExistence type="predicted"/>
<evidence type="ECO:0000313" key="2">
    <source>
        <dbReference type="EMBL" id="ANK13572.1"/>
    </source>
</evidence>
<dbReference type="Proteomes" id="UP000078263">
    <property type="component" value="Chromosome"/>
</dbReference>
<dbReference type="STRING" id="1112.A9D12_12185"/>
<keyword evidence="1" id="KW-0732">Signal</keyword>
<evidence type="ECO:0008006" key="4">
    <source>
        <dbReference type="Google" id="ProtNLM"/>
    </source>
</evidence>
<gene>
    <name evidence="2" type="ORF">A9D12_12185</name>
</gene>
<sequence length="165" mass="16305">MTSLRNVAAATLAAAMIPFLGACADKADAPAQEATPAVAAAAGLTVSNARVVLPPVAGNPAAVYFDLSWAGASGVTLDAVEVEGAGMTMIHDYAEADGKMKMVMADSVPLTPGTPVTFAPGGLHVMAMEPAGVLAPGGTAKVTLTLSDGTVTTVDAPVRAAGDER</sequence>
<dbReference type="RefSeq" id="WP_068352211.1">
    <property type="nucleotide sequence ID" value="NZ_CP016033.1"/>
</dbReference>
<dbReference type="KEGG" id="pns:A9D12_12185"/>
<dbReference type="AlphaFoldDB" id="A0A192D6S9"/>
<dbReference type="PANTHER" id="PTHR36302:SF1">
    <property type="entry name" value="COPPER CHAPERONE PCU(A)C"/>
    <property type="match status" value="1"/>
</dbReference>
<dbReference type="Pfam" id="PF04314">
    <property type="entry name" value="PCuAC"/>
    <property type="match status" value="1"/>
</dbReference>
<feature type="signal peptide" evidence="1">
    <location>
        <begin position="1"/>
        <end position="24"/>
    </location>
</feature>
<dbReference type="Gene3D" id="2.60.40.1890">
    <property type="entry name" value="PCu(A)C copper chaperone"/>
    <property type="match status" value="1"/>
</dbReference>
<dbReference type="EMBL" id="CP016033">
    <property type="protein sequence ID" value="ANK13572.1"/>
    <property type="molecule type" value="Genomic_DNA"/>
</dbReference>
<keyword evidence="3" id="KW-1185">Reference proteome</keyword>
<evidence type="ECO:0000256" key="1">
    <source>
        <dbReference type="SAM" id="SignalP"/>
    </source>
</evidence>
<dbReference type="PANTHER" id="PTHR36302">
    <property type="entry name" value="BLR7088 PROTEIN"/>
    <property type="match status" value="1"/>
</dbReference>